<feature type="domain" description="Endonuclease/exonuclease/phosphatase" evidence="1">
    <location>
        <begin position="37"/>
        <end position="164"/>
    </location>
</feature>
<dbReference type="Gene3D" id="3.60.10.10">
    <property type="entry name" value="Endonuclease/exonuclease/phosphatase"/>
    <property type="match status" value="1"/>
</dbReference>
<dbReference type="GO" id="GO:0031012">
    <property type="term" value="C:extracellular matrix"/>
    <property type="evidence" value="ECO:0007669"/>
    <property type="project" value="TreeGrafter"/>
</dbReference>
<dbReference type="PANTHER" id="PTHR33395:SF22">
    <property type="entry name" value="REVERSE TRANSCRIPTASE DOMAIN-CONTAINING PROTEIN"/>
    <property type="match status" value="1"/>
</dbReference>
<evidence type="ECO:0000313" key="2">
    <source>
        <dbReference type="EMBL" id="PJG57359.1"/>
    </source>
</evidence>
<feature type="non-terminal residue" evidence="2">
    <location>
        <position position="213"/>
    </location>
</feature>
<reference evidence="2 3" key="1">
    <citation type="submission" date="2017-11" db="EMBL/GenBank/DDBJ databases">
        <title>Draft genome sequence of environmental isolate Aeromonas cavernicola sp. nov. MDC 2508.</title>
        <authorList>
            <person name="Colston S.M."/>
            <person name="Navarro A."/>
            <person name="Martinez-Murcia A.J."/>
            <person name="Graf J."/>
        </authorList>
    </citation>
    <scope>NUCLEOTIDE SEQUENCE [LARGE SCALE GENOMIC DNA]</scope>
    <source>
        <strain evidence="2 3">MDC 2508</strain>
    </source>
</reference>
<keyword evidence="3" id="KW-1185">Reference proteome</keyword>
<proteinExistence type="predicted"/>
<organism evidence="2 3">
    <name type="scientific">Aeromonas cavernicola</name>
    <dbReference type="NCBI Taxonomy" id="1006623"/>
    <lineage>
        <taxon>Bacteria</taxon>
        <taxon>Pseudomonadati</taxon>
        <taxon>Pseudomonadota</taxon>
        <taxon>Gammaproteobacteria</taxon>
        <taxon>Aeromonadales</taxon>
        <taxon>Aeromonadaceae</taxon>
        <taxon>Aeromonas</taxon>
    </lineage>
</organism>
<dbReference type="SUPFAM" id="SSF56219">
    <property type="entry name" value="DNase I-like"/>
    <property type="match status" value="1"/>
</dbReference>
<sequence length="213" mass="23777">MEVRGAGLSTVGRDSNRERRNGLRILYLNARSVRNKADELEAPVRMGNYDVVGITETWLQGDQTWEMNVQGYTCYRRDRNVGRGGGVALLVRNEIQSFARGDIGSGEVESVWIELRNSKGKRTLMGVVYRSPNSSMDIGCKLNAELALACSKGNVAVVMGDFNMQVNWENQVGAGPQDREFVECLQDAFLEQLVQEPTRDKAILDLVLCNEQD</sequence>
<dbReference type="Proteomes" id="UP000235861">
    <property type="component" value="Unassembled WGS sequence"/>
</dbReference>
<dbReference type="GO" id="GO:0003824">
    <property type="term" value="F:catalytic activity"/>
    <property type="evidence" value="ECO:0007669"/>
    <property type="project" value="InterPro"/>
</dbReference>
<protein>
    <recommendedName>
        <fullName evidence="1">Endonuclease/exonuclease/phosphatase domain-containing protein</fullName>
    </recommendedName>
</protein>
<dbReference type="PANTHER" id="PTHR33395">
    <property type="entry name" value="TRANSCRIPTASE, PUTATIVE-RELATED-RELATED"/>
    <property type="match status" value="1"/>
</dbReference>
<dbReference type="InterPro" id="IPR005135">
    <property type="entry name" value="Endo/exonuclease/phosphatase"/>
</dbReference>
<gene>
    <name evidence="2" type="ORF">CUC53_18450</name>
</gene>
<evidence type="ECO:0000259" key="1">
    <source>
        <dbReference type="Pfam" id="PF03372"/>
    </source>
</evidence>
<name>A0A2H9U038_9GAMM</name>
<dbReference type="EMBL" id="PGGC01000267">
    <property type="protein sequence ID" value="PJG57359.1"/>
    <property type="molecule type" value="Genomic_DNA"/>
</dbReference>
<comment type="caution">
    <text evidence="2">The sequence shown here is derived from an EMBL/GenBank/DDBJ whole genome shotgun (WGS) entry which is preliminary data.</text>
</comment>
<dbReference type="Pfam" id="PF03372">
    <property type="entry name" value="Exo_endo_phos"/>
    <property type="match status" value="1"/>
</dbReference>
<accession>A0A2H9U038</accession>
<dbReference type="InterPro" id="IPR036691">
    <property type="entry name" value="Endo/exonu/phosph_ase_sf"/>
</dbReference>
<dbReference type="AlphaFoldDB" id="A0A2H9U038"/>
<evidence type="ECO:0000313" key="3">
    <source>
        <dbReference type="Proteomes" id="UP000235861"/>
    </source>
</evidence>